<organism evidence="2 3">
    <name type="scientific">Saccharothrix syringae</name>
    <name type="common">Nocardiopsis syringae</name>
    <dbReference type="NCBI Taxonomy" id="103733"/>
    <lineage>
        <taxon>Bacteria</taxon>
        <taxon>Bacillati</taxon>
        <taxon>Actinomycetota</taxon>
        <taxon>Actinomycetes</taxon>
        <taxon>Pseudonocardiales</taxon>
        <taxon>Pseudonocardiaceae</taxon>
        <taxon>Saccharothrix</taxon>
    </lineage>
</organism>
<evidence type="ECO:0000313" key="3">
    <source>
        <dbReference type="Proteomes" id="UP000325787"/>
    </source>
</evidence>
<feature type="region of interest" description="Disordered" evidence="1">
    <location>
        <begin position="1"/>
        <end position="112"/>
    </location>
</feature>
<sequence>MSPNLASRVRTSAGAMSGTAAPNASTRASSPRNSPRAWSTSPTTTPEPSDAEPDSGATRPSSAASRVDLPAPFAPVMAIRSAQSTWRSTGPSTNPPRRTTADRSTATTAPERGAAAISIRSSHSLRGSSTVSSRSISRSVCRALAACFSVASVRNLRPILSLSGALRRAFFTPFSIHARCVRARSSSDARVAAYSSYSSRACLRATSRSSRYAS</sequence>
<dbReference type="AlphaFoldDB" id="A0A5Q0GU03"/>
<feature type="compositionally biased region" description="Low complexity" evidence="1">
    <location>
        <begin position="39"/>
        <end position="48"/>
    </location>
</feature>
<proteinExistence type="predicted"/>
<dbReference type="KEGG" id="ssyi:EKG83_06225"/>
<evidence type="ECO:0000256" key="1">
    <source>
        <dbReference type="SAM" id="MobiDB-lite"/>
    </source>
</evidence>
<dbReference type="Proteomes" id="UP000325787">
    <property type="component" value="Chromosome"/>
</dbReference>
<dbReference type="EMBL" id="CP034550">
    <property type="protein sequence ID" value="QFZ17115.1"/>
    <property type="molecule type" value="Genomic_DNA"/>
</dbReference>
<feature type="compositionally biased region" description="Polar residues" evidence="1">
    <location>
        <begin position="20"/>
        <end position="38"/>
    </location>
</feature>
<gene>
    <name evidence="2" type="ORF">EKG83_06225</name>
</gene>
<name>A0A5Q0GU03_SACSY</name>
<protein>
    <submittedName>
        <fullName evidence="2">Uncharacterized protein</fullName>
    </submittedName>
</protein>
<reference evidence="3" key="1">
    <citation type="journal article" date="2021" name="Curr. Microbiol.">
        <title>Complete genome of nocamycin-producing strain Saccharothrix syringae NRRL B-16468 reveals the biosynthetic potential for secondary metabolites.</title>
        <authorList>
            <person name="Mo X."/>
            <person name="Yang S."/>
        </authorList>
    </citation>
    <scope>NUCLEOTIDE SEQUENCE [LARGE SCALE GENOMIC DNA]</scope>
    <source>
        <strain evidence="3">ATCC 51364 / DSM 43886 / JCM 6844 / KCTC 9398 / NBRC 14523 / NRRL B-16468 / INA 2240</strain>
    </source>
</reference>
<feature type="compositionally biased region" description="Low complexity" evidence="1">
    <location>
        <begin position="95"/>
        <end position="110"/>
    </location>
</feature>
<feature type="compositionally biased region" description="Polar residues" evidence="1">
    <location>
        <begin position="81"/>
        <end position="92"/>
    </location>
</feature>
<keyword evidence="3" id="KW-1185">Reference proteome</keyword>
<evidence type="ECO:0000313" key="2">
    <source>
        <dbReference type="EMBL" id="QFZ17115.1"/>
    </source>
</evidence>
<accession>A0A5Q0GU03</accession>